<gene>
    <name evidence="2" type="ORF">ABEG18_15870</name>
</gene>
<proteinExistence type="predicted"/>
<dbReference type="PANTHER" id="PTHR33490:SF6">
    <property type="entry name" value="SLL1049 PROTEIN"/>
    <property type="match status" value="1"/>
</dbReference>
<dbReference type="RefSeq" id="WP_406854024.1">
    <property type="nucleotide sequence ID" value="NZ_CP157484.1"/>
</dbReference>
<reference evidence="2" key="1">
    <citation type="submission" date="2024-05" db="EMBL/GenBank/DDBJ databases">
        <authorList>
            <person name="Kim S."/>
            <person name="Heo J."/>
            <person name="Choi H."/>
            <person name="Choi Y."/>
            <person name="Kwon S.-W."/>
            <person name="Kim Y."/>
        </authorList>
    </citation>
    <scope>NUCLEOTIDE SEQUENCE</scope>
    <source>
        <strain evidence="2">KACC 23698</strain>
    </source>
</reference>
<dbReference type="SUPFAM" id="SSF54001">
    <property type="entry name" value="Cysteine proteinases"/>
    <property type="match status" value="1"/>
</dbReference>
<sequence>MRIRVSQQMTYRYAPGAKSLIQTLRLTPRNTESQFVVNWRIDVDVDGRLRPVEDAFANLTHVLSVAGPVEQVTVNVQGTVETFDSAGVVRGAVERFPESLYLRDTPLTEAGEAVQAFAEEATAAGQDDRLARMHLLMAAIHQRFDYDASENRTALSAAETLSRGAGACQDFAHLFIAAARHLSVPARYVSGYVWRGEPGSKERGGGDAGHAWAEAHIAGLGWVAFDPANKICPAGAHVRVAAGLDQLGAAPVRGAQYGGGEERMEVRVAVDALEPSQSQSQSQSQS</sequence>
<dbReference type="EMBL" id="CP157484">
    <property type="protein sequence ID" value="XBO37203.1"/>
    <property type="molecule type" value="Genomic_DNA"/>
</dbReference>
<protein>
    <submittedName>
        <fullName evidence="2">Transglutaminase family protein</fullName>
    </submittedName>
</protein>
<dbReference type="InterPro" id="IPR038765">
    <property type="entry name" value="Papain-like_cys_pep_sf"/>
</dbReference>
<evidence type="ECO:0000259" key="1">
    <source>
        <dbReference type="SMART" id="SM00460"/>
    </source>
</evidence>
<dbReference type="Pfam" id="PF08379">
    <property type="entry name" value="Bact_transglu_N"/>
    <property type="match status" value="1"/>
</dbReference>
<dbReference type="InterPro" id="IPR002931">
    <property type="entry name" value="Transglutaminase-like"/>
</dbReference>
<dbReference type="Pfam" id="PF01841">
    <property type="entry name" value="Transglut_core"/>
    <property type="match status" value="1"/>
</dbReference>
<dbReference type="PANTHER" id="PTHR33490">
    <property type="entry name" value="BLR5614 PROTEIN-RELATED"/>
    <property type="match status" value="1"/>
</dbReference>
<dbReference type="AlphaFoldDB" id="A0AAU7JA89"/>
<feature type="domain" description="Transglutaminase-like" evidence="1">
    <location>
        <begin position="160"/>
        <end position="229"/>
    </location>
</feature>
<name>A0AAU7JA89_9HYPH</name>
<dbReference type="Gene3D" id="3.10.620.30">
    <property type="match status" value="1"/>
</dbReference>
<accession>A0AAU7JA89</accession>
<evidence type="ECO:0000313" key="2">
    <source>
        <dbReference type="EMBL" id="XBO37203.1"/>
    </source>
</evidence>
<organism evidence="2">
    <name type="scientific">Alsobacter sp. KACC 23698</name>
    <dbReference type="NCBI Taxonomy" id="3149229"/>
    <lineage>
        <taxon>Bacteria</taxon>
        <taxon>Pseudomonadati</taxon>
        <taxon>Pseudomonadota</taxon>
        <taxon>Alphaproteobacteria</taxon>
        <taxon>Hyphomicrobiales</taxon>
        <taxon>Alsobacteraceae</taxon>
        <taxon>Alsobacter</taxon>
    </lineage>
</organism>
<dbReference type="InterPro" id="IPR013589">
    <property type="entry name" value="Bac_transglu_N"/>
</dbReference>
<dbReference type="SMART" id="SM00460">
    <property type="entry name" value="TGc"/>
    <property type="match status" value="1"/>
</dbReference>